<proteinExistence type="predicted"/>
<evidence type="ECO:0000313" key="1">
    <source>
        <dbReference type="EMBL" id="SVD61882.1"/>
    </source>
</evidence>
<gene>
    <name evidence="1" type="ORF">METZ01_LOCUS414736</name>
</gene>
<dbReference type="InterPro" id="IPR003425">
    <property type="entry name" value="CCB3/YggT"/>
</dbReference>
<dbReference type="EMBL" id="UINC01162238">
    <property type="protein sequence ID" value="SVD61882.1"/>
    <property type="molecule type" value="Genomic_DNA"/>
</dbReference>
<reference evidence="1" key="1">
    <citation type="submission" date="2018-05" db="EMBL/GenBank/DDBJ databases">
        <authorList>
            <person name="Lanie J.A."/>
            <person name="Ng W.-L."/>
            <person name="Kazmierczak K.M."/>
            <person name="Andrzejewski T.M."/>
            <person name="Davidsen T.M."/>
            <person name="Wayne K.J."/>
            <person name="Tettelin H."/>
            <person name="Glass J.I."/>
            <person name="Rusch D."/>
            <person name="Podicherti R."/>
            <person name="Tsui H.-C.T."/>
            <person name="Winkler M.E."/>
        </authorList>
    </citation>
    <scope>NUCLEOTIDE SEQUENCE</scope>
</reference>
<accession>A0A382WSU2</accession>
<evidence type="ECO:0008006" key="2">
    <source>
        <dbReference type="Google" id="ProtNLM"/>
    </source>
</evidence>
<dbReference type="AlphaFoldDB" id="A0A382WSU2"/>
<dbReference type="Pfam" id="PF02325">
    <property type="entry name" value="CCB3_YggT"/>
    <property type="match status" value="1"/>
</dbReference>
<protein>
    <recommendedName>
        <fullName evidence="2">YggT family protein</fullName>
    </recommendedName>
</protein>
<dbReference type="PANTHER" id="PTHR33219:SF14">
    <property type="entry name" value="PROTEIN COFACTOR ASSEMBLY OF COMPLEX C SUBUNIT B CCB3, CHLOROPLASTIC-RELATED"/>
    <property type="match status" value="1"/>
</dbReference>
<name>A0A382WSU2_9ZZZZ</name>
<dbReference type="PANTHER" id="PTHR33219">
    <property type="entry name" value="YLMG HOMOLOG PROTEIN 2, CHLOROPLASTIC"/>
    <property type="match status" value="1"/>
</dbReference>
<organism evidence="1">
    <name type="scientific">marine metagenome</name>
    <dbReference type="NCBI Taxonomy" id="408172"/>
    <lineage>
        <taxon>unclassified sequences</taxon>
        <taxon>metagenomes</taxon>
        <taxon>ecological metagenomes</taxon>
    </lineage>
</organism>
<sequence>MLLIQLLDIYSLLVFGSVIISWVKLPPDNPIASFLHSMTEPLLSPIRQIMPEMGGLDFSPLVLLFGIRLVRGVIISALI</sequence>
<dbReference type="GO" id="GO:0016020">
    <property type="term" value="C:membrane"/>
    <property type="evidence" value="ECO:0007669"/>
    <property type="project" value="InterPro"/>
</dbReference>